<feature type="domain" description="PAC" evidence="2">
    <location>
        <begin position="311"/>
        <end position="361"/>
    </location>
</feature>
<name>A0A0F9BLD0_9ZZZZ</name>
<dbReference type="PROSITE" id="PS50113">
    <property type="entry name" value="PAC"/>
    <property type="match status" value="2"/>
</dbReference>
<dbReference type="InterPro" id="IPR000700">
    <property type="entry name" value="PAS-assoc_C"/>
</dbReference>
<dbReference type="AlphaFoldDB" id="A0A0F9BLD0"/>
<comment type="caution">
    <text evidence="3">The sequence shown here is derived from an EMBL/GenBank/DDBJ whole genome shotgun (WGS) entry which is preliminary data.</text>
</comment>
<feature type="non-terminal residue" evidence="3">
    <location>
        <position position="1"/>
    </location>
</feature>
<dbReference type="CDD" id="cd00130">
    <property type="entry name" value="PAS"/>
    <property type="match status" value="2"/>
</dbReference>
<dbReference type="InterPro" id="IPR000014">
    <property type="entry name" value="PAS"/>
</dbReference>
<dbReference type="SMART" id="SM00091">
    <property type="entry name" value="PAS"/>
    <property type="match status" value="3"/>
</dbReference>
<dbReference type="EMBL" id="LAZR01040377">
    <property type="protein sequence ID" value="KKL14632.1"/>
    <property type="molecule type" value="Genomic_DNA"/>
</dbReference>
<feature type="non-terminal residue" evidence="3">
    <location>
        <position position="494"/>
    </location>
</feature>
<evidence type="ECO:0000259" key="2">
    <source>
        <dbReference type="PROSITE" id="PS50113"/>
    </source>
</evidence>
<gene>
    <name evidence="3" type="ORF">LCGC14_2513710</name>
</gene>
<dbReference type="SUPFAM" id="SSF55785">
    <property type="entry name" value="PYP-like sensor domain (PAS domain)"/>
    <property type="match status" value="3"/>
</dbReference>
<dbReference type="PANTHER" id="PTHR44757:SF2">
    <property type="entry name" value="BIOFILM ARCHITECTURE MAINTENANCE PROTEIN MBAA"/>
    <property type="match status" value="1"/>
</dbReference>
<protein>
    <recommendedName>
        <fullName evidence="4">PAS domain S-box protein</fullName>
    </recommendedName>
</protein>
<evidence type="ECO:0000259" key="1">
    <source>
        <dbReference type="PROSITE" id="PS50112"/>
    </source>
</evidence>
<dbReference type="InterPro" id="IPR001610">
    <property type="entry name" value="PAC"/>
</dbReference>
<accession>A0A0F9BLD0</accession>
<dbReference type="SMART" id="SM00086">
    <property type="entry name" value="PAC"/>
    <property type="match status" value="2"/>
</dbReference>
<feature type="domain" description="PAC" evidence="2">
    <location>
        <begin position="62"/>
        <end position="113"/>
    </location>
</feature>
<evidence type="ECO:0000313" key="3">
    <source>
        <dbReference type="EMBL" id="KKL14632.1"/>
    </source>
</evidence>
<dbReference type="Pfam" id="PF08448">
    <property type="entry name" value="PAS_4"/>
    <property type="match status" value="1"/>
</dbReference>
<dbReference type="PANTHER" id="PTHR44757">
    <property type="entry name" value="DIGUANYLATE CYCLASE DGCP"/>
    <property type="match status" value="1"/>
</dbReference>
<proteinExistence type="predicted"/>
<dbReference type="InterPro" id="IPR013656">
    <property type="entry name" value="PAS_4"/>
</dbReference>
<dbReference type="Pfam" id="PF13426">
    <property type="entry name" value="PAS_9"/>
    <property type="match status" value="2"/>
</dbReference>
<feature type="domain" description="PAS" evidence="1">
    <location>
        <begin position="1"/>
        <end position="43"/>
    </location>
</feature>
<dbReference type="PROSITE" id="PS50112">
    <property type="entry name" value="PAS"/>
    <property type="match status" value="2"/>
</dbReference>
<dbReference type="NCBIfam" id="TIGR00229">
    <property type="entry name" value="sensory_box"/>
    <property type="match status" value="3"/>
</dbReference>
<sequence>TYLIKLDDGTIVFTNPTFEEMFGYNPGEMIGKNVASVNAPTDKTPEETREEIMGILEDTGEWHGEVLNVKKDGTPFWCYANVSPFDHPEYGTVIVSVHTDITERKKIELELKESEHQYRTTINFLGDPIYVIDKDYKIILVNEALEQWVKDLNLDQEIIGKTPKGAWSFLPDFAMEEYCSIFNEGNPIITIGSVIINNKEITTETRKIPIFENEEITQIITIIRDITESKEVERKLKDSEAKFRVLFNNTNDSIFILDRGSQFIEINKTACERLGYTREELLKMGPKDLIHPESKIDLQANIKTLYEKGEIVVEAEQMTKDGDRFPVEISSRIFNYTGKSAIISVARDITERKVVEQKLKESEHMLRERVKELTCLYGLSKLVENPVISLRDIINGTLNLIPSAFQFPDITTARITYDGRDYKLGNFEETEWKLSTMVKINEKSLLIEVFYLEDKPFLKEEHELINEISIRLKTTFEEKEVQKKLYLSEDKYRN</sequence>
<feature type="domain" description="PAS" evidence="1">
    <location>
        <begin position="239"/>
        <end position="309"/>
    </location>
</feature>
<dbReference type="InterPro" id="IPR035965">
    <property type="entry name" value="PAS-like_dom_sf"/>
</dbReference>
<evidence type="ECO:0008006" key="4">
    <source>
        <dbReference type="Google" id="ProtNLM"/>
    </source>
</evidence>
<dbReference type="InterPro" id="IPR052155">
    <property type="entry name" value="Biofilm_reg_signaling"/>
</dbReference>
<organism evidence="3">
    <name type="scientific">marine sediment metagenome</name>
    <dbReference type="NCBI Taxonomy" id="412755"/>
    <lineage>
        <taxon>unclassified sequences</taxon>
        <taxon>metagenomes</taxon>
        <taxon>ecological metagenomes</taxon>
    </lineage>
</organism>
<reference evidence="3" key="1">
    <citation type="journal article" date="2015" name="Nature">
        <title>Complex archaea that bridge the gap between prokaryotes and eukaryotes.</title>
        <authorList>
            <person name="Spang A."/>
            <person name="Saw J.H."/>
            <person name="Jorgensen S.L."/>
            <person name="Zaremba-Niedzwiedzka K."/>
            <person name="Martijn J."/>
            <person name="Lind A.E."/>
            <person name="van Eijk R."/>
            <person name="Schleper C."/>
            <person name="Guy L."/>
            <person name="Ettema T.J."/>
        </authorList>
    </citation>
    <scope>NUCLEOTIDE SEQUENCE</scope>
</reference>
<dbReference type="Gene3D" id="3.30.450.20">
    <property type="entry name" value="PAS domain"/>
    <property type="match status" value="3"/>
</dbReference>